<accession>A0ACB8BKR0</accession>
<proteinExistence type="predicted"/>
<name>A0ACB8BKR0_9AGAM</name>
<sequence length="374" mass="40952">MSLLTPTEAHAFQSFLTSLDSAEISPEWNMQLEISHEHIPPARGREALAKATKDLMSLDVDRWKYPLGPQSPRESSATPVNRHPQADTHPFSFLYSTRQNQCPDTEINGIAQPKPTQAPSQHSGSRPRKHPPLRYTIDPSSVSAGTRAKTSAYGRGSSASSSLSPVDLSAPSSSSSSTNVSTPILSASSKRSSLPEPLTSNKRHRPSISSTRQSTAADPPSKTTLLSPSQKKANHIQSEQKRRANIRRGYEALCETVPALREAVQAEEEECLGNGKAKAKRKGKAKAMTDDGEKVDGRSGPRSENVVLAKTIDYVNELLLEREALMQRLRGARNALPDGHPLQSRHPDAPPPLWERKWTGGEHKDDDDDDDDED</sequence>
<gene>
    <name evidence="1" type="ORF">BV22DRAFT_1009884</name>
</gene>
<keyword evidence="2" id="KW-1185">Reference proteome</keyword>
<dbReference type="Proteomes" id="UP000790709">
    <property type="component" value="Unassembled WGS sequence"/>
</dbReference>
<dbReference type="EMBL" id="MU266389">
    <property type="protein sequence ID" value="KAH7926092.1"/>
    <property type="molecule type" value="Genomic_DNA"/>
</dbReference>
<organism evidence="1 2">
    <name type="scientific">Leucogyrophana mollusca</name>
    <dbReference type="NCBI Taxonomy" id="85980"/>
    <lineage>
        <taxon>Eukaryota</taxon>
        <taxon>Fungi</taxon>
        <taxon>Dikarya</taxon>
        <taxon>Basidiomycota</taxon>
        <taxon>Agaricomycotina</taxon>
        <taxon>Agaricomycetes</taxon>
        <taxon>Agaricomycetidae</taxon>
        <taxon>Boletales</taxon>
        <taxon>Boletales incertae sedis</taxon>
        <taxon>Leucogyrophana</taxon>
    </lineage>
</organism>
<evidence type="ECO:0000313" key="1">
    <source>
        <dbReference type="EMBL" id="KAH7926092.1"/>
    </source>
</evidence>
<comment type="caution">
    <text evidence="1">The sequence shown here is derived from an EMBL/GenBank/DDBJ whole genome shotgun (WGS) entry which is preliminary data.</text>
</comment>
<evidence type="ECO:0000313" key="2">
    <source>
        <dbReference type="Proteomes" id="UP000790709"/>
    </source>
</evidence>
<protein>
    <submittedName>
        <fullName evidence="1">Uncharacterized protein</fullName>
    </submittedName>
</protein>
<reference evidence="1" key="1">
    <citation type="journal article" date="2021" name="New Phytol.">
        <title>Evolutionary innovations through gain and loss of genes in the ectomycorrhizal Boletales.</title>
        <authorList>
            <person name="Wu G."/>
            <person name="Miyauchi S."/>
            <person name="Morin E."/>
            <person name="Kuo A."/>
            <person name="Drula E."/>
            <person name="Varga T."/>
            <person name="Kohler A."/>
            <person name="Feng B."/>
            <person name="Cao Y."/>
            <person name="Lipzen A."/>
            <person name="Daum C."/>
            <person name="Hundley H."/>
            <person name="Pangilinan J."/>
            <person name="Johnson J."/>
            <person name="Barry K."/>
            <person name="LaButti K."/>
            <person name="Ng V."/>
            <person name="Ahrendt S."/>
            <person name="Min B."/>
            <person name="Choi I.G."/>
            <person name="Park H."/>
            <person name="Plett J.M."/>
            <person name="Magnuson J."/>
            <person name="Spatafora J.W."/>
            <person name="Nagy L.G."/>
            <person name="Henrissat B."/>
            <person name="Grigoriev I.V."/>
            <person name="Yang Z.L."/>
            <person name="Xu J."/>
            <person name="Martin F.M."/>
        </authorList>
    </citation>
    <scope>NUCLEOTIDE SEQUENCE</scope>
    <source>
        <strain evidence="1">KUC20120723A-06</strain>
    </source>
</reference>